<gene>
    <name evidence="2" type="ORF">XM53_10010</name>
</gene>
<evidence type="ECO:0000313" key="2">
    <source>
        <dbReference type="EMBL" id="KRS12886.1"/>
    </source>
</evidence>
<reference evidence="2 3" key="1">
    <citation type="submission" date="2015-04" db="EMBL/GenBank/DDBJ databases">
        <title>The draft genome sequence of Roseovarius sp.R12b.</title>
        <authorList>
            <person name="Li G."/>
            <person name="Lai Q."/>
            <person name="Shao Z."/>
            <person name="Yan P."/>
        </authorList>
    </citation>
    <scope>NUCLEOTIDE SEQUENCE [LARGE SCALE GENOMIC DNA]</scope>
    <source>
        <strain evidence="2 3">R12B</strain>
    </source>
</reference>
<keyword evidence="3" id="KW-1185">Reference proteome</keyword>
<comment type="caution">
    <text evidence="2">The sequence shown here is derived from an EMBL/GenBank/DDBJ whole genome shotgun (WGS) entry which is preliminary data.</text>
</comment>
<protein>
    <submittedName>
        <fullName evidence="2">Uncharacterized protein</fullName>
    </submittedName>
</protein>
<dbReference type="OrthoDB" id="7868311at2"/>
<proteinExistence type="predicted"/>
<feature type="compositionally biased region" description="Basic residues" evidence="1">
    <location>
        <begin position="88"/>
        <end position="98"/>
    </location>
</feature>
<dbReference type="AlphaFoldDB" id="A0A0T5NVX2"/>
<dbReference type="STRING" id="1641875.XM53_10010"/>
<feature type="compositionally biased region" description="Basic and acidic residues" evidence="1">
    <location>
        <begin position="42"/>
        <end position="53"/>
    </location>
</feature>
<evidence type="ECO:0000256" key="1">
    <source>
        <dbReference type="SAM" id="MobiDB-lite"/>
    </source>
</evidence>
<name>A0A0T5NVX2_9RHOB</name>
<dbReference type="EMBL" id="LAXJ01000008">
    <property type="protein sequence ID" value="KRS12886.1"/>
    <property type="molecule type" value="Genomic_DNA"/>
</dbReference>
<organism evidence="2 3">
    <name type="scientific">Roseovarius atlanticus</name>
    <dbReference type="NCBI Taxonomy" id="1641875"/>
    <lineage>
        <taxon>Bacteria</taxon>
        <taxon>Pseudomonadati</taxon>
        <taxon>Pseudomonadota</taxon>
        <taxon>Alphaproteobacteria</taxon>
        <taxon>Rhodobacterales</taxon>
        <taxon>Roseobacteraceae</taxon>
        <taxon>Roseovarius</taxon>
    </lineage>
</organism>
<dbReference type="Proteomes" id="UP000051295">
    <property type="component" value="Unassembled WGS sequence"/>
</dbReference>
<dbReference type="RefSeq" id="WP_057792859.1">
    <property type="nucleotide sequence ID" value="NZ_LAXJ01000008.1"/>
</dbReference>
<dbReference type="PATRIC" id="fig|1641875.4.peg.4418"/>
<feature type="compositionally biased region" description="Basic and acidic residues" evidence="1">
    <location>
        <begin position="62"/>
        <end position="87"/>
    </location>
</feature>
<sequence length="116" mass="13038">MGRKIATCCYCGTRAVLVLDEGRHELACGACGAPLHDMKMMPVSRDKADERKGMARGMPPGKKADRRRDGRPVAPRPDWHGDAGPDRPKRRPKRKRKPILGRVLDEVWDVLEDIID</sequence>
<feature type="region of interest" description="Disordered" evidence="1">
    <location>
        <begin position="42"/>
        <end position="98"/>
    </location>
</feature>
<accession>A0A0T5NVX2</accession>
<evidence type="ECO:0000313" key="3">
    <source>
        <dbReference type="Proteomes" id="UP000051295"/>
    </source>
</evidence>